<reference evidence="1 2" key="1">
    <citation type="journal article" date="2013" name="Genome Announc.">
        <title>Draft Genome Sequence of Rhodococcus opacus Strain M213 Shows a Diverse Catabolic Potential.</title>
        <authorList>
            <person name="Pathak A."/>
            <person name="Green S.J."/>
            <person name="Ogram A."/>
            <person name="Chauhan A."/>
        </authorList>
    </citation>
    <scope>NUCLEOTIDE SEQUENCE [LARGE SCALE GENOMIC DNA]</scope>
    <source>
        <strain evidence="1 2">M213</strain>
    </source>
</reference>
<proteinExistence type="predicted"/>
<protein>
    <submittedName>
        <fullName evidence="1">Uncharacterized protein</fullName>
    </submittedName>
</protein>
<evidence type="ECO:0000313" key="2">
    <source>
        <dbReference type="Proteomes" id="UP000005951"/>
    </source>
</evidence>
<organism evidence="1 2">
    <name type="scientific">Rhodococcus opacus M213</name>
    <dbReference type="NCBI Taxonomy" id="1129896"/>
    <lineage>
        <taxon>Bacteria</taxon>
        <taxon>Bacillati</taxon>
        <taxon>Actinomycetota</taxon>
        <taxon>Actinomycetes</taxon>
        <taxon>Mycobacteriales</taxon>
        <taxon>Nocardiaceae</taxon>
        <taxon>Rhodococcus</taxon>
    </lineage>
</organism>
<dbReference type="EMBL" id="AJYC02000055">
    <property type="protein sequence ID" value="EKT81533.1"/>
    <property type="molecule type" value="Genomic_DNA"/>
</dbReference>
<dbReference type="Proteomes" id="UP000005951">
    <property type="component" value="Unassembled WGS sequence"/>
</dbReference>
<name>K8XIX8_RHOOP</name>
<gene>
    <name evidence="1" type="ORF">WSS_A16891</name>
</gene>
<dbReference type="AlphaFoldDB" id="K8XIX8"/>
<comment type="caution">
    <text evidence="1">The sequence shown here is derived from an EMBL/GenBank/DDBJ whole genome shotgun (WGS) entry which is preliminary data.</text>
</comment>
<sequence length="41" mass="4865">MEKGRIVDEIIEALTVHTYIENESMYPEVRDLAPDPRYEKN</sequence>
<evidence type="ECO:0000313" key="1">
    <source>
        <dbReference type="EMBL" id="EKT81533.1"/>
    </source>
</evidence>
<accession>K8XIX8</accession>